<dbReference type="AlphaFoldDB" id="A0AAD7B3Z8"/>
<organism evidence="2 3">
    <name type="scientific">Roridomyces roridus</name>
    <dbReference type="NCBI Taxonomy" id="1738132"/>
    <lineage>
        <taxon>Eukaryota</taxon>
        <taxon>Fungi</taxon>
        <taxon>Dikarya</taxon>
        <taxon>Basidiomycota</taxon>
        <taxon>Agaricomycotina</taxon>
        <taxon>Agaricomycetes</taxon>
        <taxon>Agaricomycetidae</taxon>
        <taxon>Agaricales</taxon>
        <taxon>Marasmiineae</taxon>
        <taxon>Mycenaceae</taxon>
        <taxon>Roridomyces</taxon>
    </lineage>
</organism>
<feature type="region of interest" description="Disordered" evidence="1">
    <location>
        <begin position="43"/>
        <end position="63"/>
    </location>
</feature>
<name>A0AAD7B3Z8_9AGAR</name>
<keyword evidence="3" id="KW-1185">Reference proteome</keyword>
<dbReference type="Proteomes" id="UP001221142">
    <property type="component" value="Unassembled WGS sequence"/>
</dbReference>
<dbReference type="SUPFAM" id="SSF52047">
    <property type="entry name" value="RNI-like"/>
    <property type="match status" value="1"/>
</dbReference>
<evidence type="ECO:0000313" key="2">
    <source>
        <dbReference type="EMBL" id="KAJ7609451.1"/>
    </source>
</evidence>
<feature type="compositionally biased region" description="Acidic residues" evidence="1">
    <location>
        <begin position="45"/>
        <end position="58"/>
    </location>
</feature>
<sequence length="209" mass="23487">MAKKLKLGFYDNIESDGTMPPKEEHLARLRECVNVTRIELVMSDDGGDSDSEDEEDTDEPRPSMASAWKNFLEVHLPAMGANYPSVTCLQFSSRFDTLVPLGTITHILACFPGLEVLKIQGNMILSDDGVRSSHVPPARLHTMQLHGAEGTWRFFFDWLAALPVLPPVKTLELSNLTEKDQTSLHAYTQRAGHRFESIPSYAWLTTTRR</sequence>
<proteinExistence type="predicted"/>
<gene>
    <name evidence="2" type="ORF">FB45DRAFT_944496</name>
</gene>
<evidence type="ECO:0000256" key="1">
    <source>
        <dbReference type="SAM" id="MobiDB-lite"/>
    </source>
</evidence>
<evidence type="ECO:0000313" key="3">
    <source>
        <dbReference type="Proteomes" id="UP001221142"/>
    </source>
</evidence>
<comment type="caution">
    <text evidence="2">The sequence shown here is derived from an EMBL/GenBank/DDBJ whole genome shotgun (WGS) entry which is preliminary data.</text>
</comment>
<accession>A0AAD7B3Z8</accession>
<reference evidence="2" key="1">
    <citation type="submission" date="2023-03" db="EMBL/GenBank/DDBJ databases">
        <title>Massive genome expansion in bonnet fungi (Mycena s.s.) driven by repeated elements and novel gene families across ecological guilds.</title>
        <authorList>
            <consortium name="Lawrence Berkeley National Laboratory"/>
            <person name="Harder C.B."/>
            <person name="Miyauchi S."/>
            <person name="Viragh M."/>
            <person name="Kuo A."/>
            <person name="Thoen E."/>
            <person name="Andreopoulos B."/>
            <person name="Lu D."/>
            <person name="Skrede I."/>
            <person name="Drula E."/>
            <person name="Henrissat B."/>
            <person name="Morin E."/>
            <person name="Kohler A."/>
            <person name="Barry K."/>
            <person name="LaButti K."/>
            <person name="Morin E."/>
            <person name="Salamov A."/>
            <person name="Lipzen A."/>
            <person name="Mereny Z."/>
            <person name="Hegedus B."/>
            <person name="Baldrian P."/>
            <person name="Stursova M."/>
            <person name="Weitz H."/>
            <person name="Taylor A."/>
            <person name="Grigoriev I.V."/>
            <person name="Nagy L.G."/>
            <person name="Martin F."/>
            <person name="Kauserud H."/>
        </authorList>
    </citation>
    <scope>NUCLEOTIDE SEQUENCE</scope>
    <source>
        <strain evidence="2">9284</strain>
    </source>
</reference>
<protein>
    <submittedName>
        <fullName evidence="2">Uncharacterized protein</fullName>
    </submittedName>
</protein>
<dbReference type="EMBL" id="JARKIF010000040">
    <property type="protein sequence ID" value="KAJ7609451.1"/>
    <property type="molecule type" value="Genomic_DNA"/>
</dbReference>